<comment type="function">
    <text evidence="1">Confers resistance to late blight (Phytophthora infestans) races carrying the avirulence gene Avr1. Resistance proteins guard the plant against pathogens that contain an appropriate avirulence protein via an indirect interaction with this avirulence protein. That triggers a defense system including the hypersensitive response, which restricts the pathogen growth.</text>
</comment>
<keyword evidence="10" id="KW-0067">ATP-binding</keyword>
<evidence type="ECO:0000256" key="4">
    <source>
        <dbReference type="ARBA" id="ARBA00022490"/>
    </source>
</evidence>
<dbReference type="InterPro" id="IPR041118">
    <property type="entry name" value="Rx_N"/>
</dbReference>
<evidence type="ECO:0000256" key="8">
    <source>
        <dbReference type="ARBA" id="ARBA00022741"/>
    </source>
</evidence>
<feature type="domain" description="NB-ARC" evidence="11">
    <location>
        <begin position="146"/>
        <end position="318"/>
    </location>
</feature>
<evidence type="ECO:0000313" key="15">
    <source>
        <dbReference type="Proteomes" id="UP000593564"/>
    </source>
</evidence>
<dbReference type="Proteomes" id="UP000593564">
    <property type="component" value="Unassembled WGS sequence"/>
</dbReference>
<keyword evidence="15" id="KW-1185">Reference proteome</keyword>
<keyword evidence="7" id="KW-0677">Repeat</keyword>
<dbReference type="GO" id="GO:0051607">
    <property type="term" value="P:defense response to virus"/>
    <property type="evidence" value="ECO:0007669"/>
    <property type="project" value="UniProtKB-ARBA"/>
</dbReference>
<dbReference type="Gene3D" id="1.20.5.4130">
    <property type="match status" value="1"/>
</dbReference>
<dbReference type="Gene3D" id="1.10.10.10">
    <property type="entry name" value="Winged helix-like DNA-binding domain superfamily/Winged helix DNA-binding domain"/>
    <property type="match status" value="1"/>
</dbReference>
<keyword evidence="8" id="KW-0547">Nucleotide-binding</keyword>
<dbReference type="CDD" id="cd14798">
    <property type="entry name" value="RX-CC_like"/>
    <property type="match status" value="1"/>
</dbReference>
<evidence type="ECO:0000256" key="10">
    <source>
        <dbReference type="ARBA" id="ARBA00022840"/>
    </source>
</evidence>
<dbReference type="GO" id="GO:0043531">
    <property type="term" value="F:ADP binding"/>
    <property type="evidence" value="ECO:0007669"/>
    <property type="project" value="InterPro"/>
</dbReference>
<keyword evidence="4" id="KW-0963">Cytoplasm</keyword>
<name>A0A7J7GF08_CAMSI</name>
<reference evidence="14 15" key="2">
    <citation type="submission" date="2020-07" db="EMBL/GenBank/DDBJ databases">
        <title>Genome assembly of wild tea tree DASZ reveals pedigree and selection history of tea varieties.</title>
        <authorList>
            <person name="Zhang W."/>
        </authorList>
    </citation>
    <scope>NUCLEOTIDE SEQUENCE [LARGE SCALE GENOMIC DNA]</scope>
    <source>
        <strain evidence="15">cv. G240</strain>
        <tissue evidence="14">Leaf</tissue>
    </source>
</reference>
<proteinExistence type="inferred from homology"/>
<evidence type="ECO:0000256" key="1">
    <source>
        <dbReference type="ARBA" id="ARBA00002074"/>
    </source>
</evidence>
<sequence length="878" mass="102256">MAETTVDFLMENLKQLMHHKINLNEDEKDQIESLYVEFRFLRNFLKDCDEKLYEPKQVSNLVKRIRDLANKAEDTIDLFVVNVVLNVKMGHVCDRSLNLGHVKEEIEAIKTELEICEKQSPDMEAVQEEKSSGVDVWEEEIVVGFEDEAMQLKEKLTGGQKKLDIISIVGMPGLGKTTLARKVYNDPLIVYHFYIRAWITISQKHQKHNLLLDLVHSVSPHKNSILVGMKDWELCDVLWKSLKGKRYLIVMDDIWDTRAWVDLKSLFPNDNNGSRIMFTSRFTNVVLHANPSSPPLDLRFLTEDESWDLFQQKVFQREICPPNLMCVGKKIAKNCQGLPLAIVVVGGMLAHRKEMPDWWKEVEKILDSRVLELCMETFALSYNHLPHYLKPCFLYFSAFPQDFVIYVRKLTQLWIAEGFIRQIEGRSLEDVAEEYLMDLIGRNLILVSKRRSDGGIKACSIHDLLHNFCCKRAEEEYFLQQILCQDSFSSSLTSKHSSLMRRLCFSSNIFQKTEVIPSASNIRSCLCFVSDYIPFNSLQFLNQCFKLLRVLDMSLIDFTVYPSEIEQLVLLRYLALDFMWTHLAGDVSVRCFPSSISNLWNLETFVLRTSVEYLKLPRSLWKMANLRHLSLSGRGIFVIERPYPNDHISLDNLQTLSCVDPRSCKDILARTPNLKKLDIHGAIIQCLERLMFLDISFLNHLQKLTLCSKLEGFKFINLRRIKFPPNLKQLTLKEAFIKWDEISILGKLLSNLEVLKLSSINWWESDWETNEVFPRLKVLKLEARMLRKWKVSSNHFPSLERLVFSRFDEFEIPSEIGDIPTLHIIEVRQCYPSVVESARRIKEEQTNMGNDWLQIIESKNVDRTHSSNMFRVSSMQTL</sequence>
<comment type="subcellular location">
    <subcellularLocation>
        <location evidence="2">Cytoplasm</location>
    </subcellularLocation>
</comment>
<evidence type="ECO:0000259" key="11">
    <source>
        <dbReference type="Pfam" id="PF00931"/>
    </source>
</evidence>
<dbReference type="InterPro" id="IPR044974">
    <property type="entry name" value="Disease_R_plants"/>
</dbReference>
<dbReference type="InterPro" id="IPR058922">
    <property type="entry name" value="WHD_DRP"/>
</dbReference>
<dbReference type="InterPro" id="IPR036388">
    <property type="entry name" value="WH-like_DNA-bd_sf"/>
</dbReference>
<evidence type="ECO:0000259" key="12">
    <source>
        <dbReference type="Pfam" id="PF18052"/>
    </source>
</evidence>
<dbReference type="PANTHER" id="PTHR23155">
    <property type="entry name" value="DISEASE RESISTANCE PROTEIN RP"/>
    <property type="match status" value="1"/>
</dbReference>
<evidence type="ECO:0000256" key="5">
    <source>
        <dbReference type="ARBA" id="ARBA00022614"/>
    </source>
</evidence>
<dbReference type="GO" id="GO:0005524">
    <property type="term" value="F:ATP binding"/>
    <property type="evidence" value="ECO:0007669"/>
    <property type="project" value="UniProtKB-KW"/>
</dbReference>
<protein>
    <recommendedName>
        <fullName evidence="16">NB-ARC domain-containing protein</fullName>
    </recommendedName>
</protein>
<evidence type="ECO:0000256" key="7">
    <source>
        <dbReference type="ARBA" id="ARBA00022737"/>
    </source>
</evidence>
<dbReference type="EMBL" id="JACBKZ010000011">
    <property type="protein sequence ID" value="KAF5939343.1"/>
    <property type="molecule type" value="Genomic_DNA"/>
</dbReference>
<feature type="domain" description="Disease resistance protein winged helix" evidence="13">
    <location>
        <begin position="399"/>
        <end position="468"/>
    </location>
</feature>
<dbReference type="PRINTS" id="PR00364">
    <property type="entry name" value="DISEASERSIST"/>
</dbReference>
<evidence type="ECO:0008006" key="16">
    <source>
        <dbReference type="Google" id="ProtNLM"/>
    </source>
</evidence>
<dbReference type="PANTHER" id="PTHR23155:SF1152">
    <property type="entry name" value="AAA+ ATPASE DOMAIN-CONTAINING PROTEIN"/>
    <property type="match status" value="1"/>
</dbReference>
<dbReference type="Pfam" id="PF23559">
    <property type="entry name" value="WHD_DRP"/>
    <property type="match status" value="1"/>
</dbReference>
<evidence type="ECO:0000256" key="2">
    <source>
        <dbReference type="ARBA" id="ARBA00004496"/>
    </source>
</evidence>
<organism evidence="14 15">
    <name type="scientific">Camellia sinensis</name>
    <name type="common">Tea plant</name>
    <name type="synonym">Thea sinensis</name>
    <dbReference type="NCBI Taxonomy" id="4442"/>
    <lineage>
        <taxon>Eukaryota</taxon>
        <taxon>Viridiplantae</taxon>
        <taxon>Streptophyta</taxon>
        <taxon>Embryophyta</taxon>
        <taxon>Tracheophyta</taxon>
        <taxon>Spermatophyta</taxon>
        <taxon>Magnoliopsida</taxon>
        <taxon>eudicotyledons</taxon>
        <taxon>Gunneridae</taxon>
        <taxon>Pentapetalae</taxon>
        <taxon>asterids</taxon>
        <taxon>Ericales</taxon>
        <taxon>Theaceae</taxon>
        <taxon>Camellia</taxon>
    </lineage>
</organism>
<accession>A0A7J7GF08</accession>
<feature type="domain" description="Disease resistance N-terminal" evidence="12">
    <location>
        <begin position="6"/>
        <end position="83"/>
    </location>
</feature>
<keyword evidence="5" id="KW-0433">Leucine-rich repeat</keyword>
<dbReference type="SUPFAM" id="SSF52058">
    <property type="entry name" value="L domain-like"/>
    <property type="match status" value="1"/>
</dbReference>
<dbReference type="Gene3D" id="3.80.10.10">
    <property type="entry name" value="Ribonuclease Inhibitor"/>
    <property type="match status" value="1"/>
</dbReference>
<dbReference type="InterPro" id="IPR002182">
    <property type="entry name" value="NB-ARC"/>
</dbReference>
<evidence type="ECO:0000256" key="9">
    <source>
        <dbReference type="ARBA" id="ARBA00022821"/>
    </source>
</evidence>
<dbReference type="FunFam" id="1.10.8.430:FF:000003">
    <property type="entry name" value="Probable disease resistance protein At5g66910"/>
    <property type="match status" value="1"/>
</dbReference>
<evidence type="ECO:0000313" key="14">
    <source>
        <dbReference type="EMBL" id="KAF5939343.1"/>
    </source>
</evidence>
<dbReference type="AlphaFoldDB" id="A0A7J7GF08"/>
<comment type="similarity">
    <text evidence="3">Belongs to the disease resistance NB-LRR family.</text>
</comment>
<dbReference type="GO" id="GO:0009626">
    <property type="term" value="P:plant-type hypersensitive response"/>
    <property type="evidence" value="ECO:0007669"/>
    <property type="project" value="UniProtKB-KW"/>
</dbReference>
<reference evidence="15" key="1">
    <citation type="journal article" date="2020" name="Nat. Commun.">
        <title>Genome assembly of wild tea tree DASZ reveals pedigree and selection history of tea varieties.</title>
        <authorList>
            <person name="Zhang W."/>
            <person name="Zhang Y."/>
            <person name="Qiu H."/>
            <person name="Guo Y."/>
            <person name="Wan H."/>
            <person name="Zhang X."/>
            <person name="Scossa F."/>
            <person name="Alseekh S."/>
            <person name="Zhang Q."/>
            <person name="Wang P."/>
            <person name="Xu L."/>
            <person name="Schmidt M.H."/>
            <person name="Jia X."/>
            <person name="Li D."/>
            <person name="Zhu A."/>
            <person name="Guo F."/>
            <person name="Chen W."/>
            <person name="Ni D."/>
            <person name="Usadel B."/>
            <person name="Fernie A.R."/>
            <person name="Wen W."/>
        </authorList>
    </citation>
    <scope>NUCLEOTIDE SEQUENCE [LARGE SCALE GENOMIC DNA]</scope>
    <source>
        <strain evidence="15">cv. G240</strain>
    </source>
</reference>
<keyword evidence="9" id="KW-0611">Plant defense</keyword>
<evidence type="ECO:0000256" key="6">
    <source>
        <dbReference type="ARBA" id="ARBA00022667"/>
    </source>
</evidence>
<dbReference type="InterPro" id="IPR027417">
    <property type="entry name" value="P-loop_NTPase"/>
</dbReference>
<dbReference type="InterPro" id="IPR042197">
    <property type="entry name" value="Apaf_helical"/>
</dbReference>
<dbReference type="InterPro" id="IPR032675">
    <property type="entry name" value="LRR_dom_sf"/>
</dbReference>
<dbReference type="Gene3D" id="3.40.50.300">
    <property type="entry name" value="P-loop containing nucleotide triphosphate hydrolases"/>
    <property type="match status" value="1"/>
</dbReference>
<dbReference type="FunFam" id="3.40.50.300:FF:001091">
    <property type="entry name" value="Probable disease resistance protein At1g61300"/>
    <property type="match status" value="1"/>
</dbReference>
<dbReference type="InterPro" id="IPR038005">
    <property type="entry name" value="RX-like_CC"/>
</dbReference>
<dbReference type="Gene3D" id="1.10.8.430">
    <property type="entry name" value="Helical domain of apoptotic protease-activating factors"/>
    <property type="match status" value="1"/>
</dbReference>
<gene>
    <name evidence="14" type="ORF">HYC85_023602</name>
</gene>
<dbReference type="Pfam" id="PF00931">
    <property type="entry name" value="NB-ARC"/>
    <property type="match status" value="1"/>
</dbReference>
<dbReference type="FunFam" id="1.10.10.10:FF:000322">
    <property type="entry name" value="Probable disease resistance protein At1g63360"/>
    <property type="match status" value="1"/>
</dbReference>
<dbReference type="Pfam" id="PF18052">
    <property type="entry name" value="Rx_N"/>
    <property type="match status" value="1"/>
</dbReference>
<comment type="caution">
    <text evidence="14">The sequence shown here is derived from an EMBL/GenBank/DDBJ whole genome shotgun (WGS) entry which is preliminary data.</text>
</comment>
<evidence type="ECO:0000259" key="13">
    <source>
        <dbReference type="Pfam" id="PF23559"/>
    </source>
</evidence>
<keyword evidence="6" id="KW-0381">Hypersensitive response</keyword>
<dbReference type="SUPFAM" id="SSF52540">
    <property type="entry name" value="P-loop containing nucleoside triphosphate hydrolases"/>
    <property type="match status" value="1"/>
</dbReference>
<evidence type="ECO:0000256" key="3">
    <source>
        <dbReference type="ARBA" id="ARBA00008894"/>
    </source>
</evidence>